<feature type="compositionally biased region" description="Polar residues" evidence="1">
    <location>
        <begin position="65"/>
        <end position="74"/>
    </location>
</feature>
<reference evidence="3 4" key="1">
    <citation type="submission" date="2024-03" db="EMBL/GenBank/DDBJ databases">
        <authorList>
            <person name="Gkanogiannis A."/>
            <person name="Becerra Lopez-Lavalle L."/>
        </authorList>
    </citation>
    <scope>NUCLEOTIDE SEQUENCE [LARGE SCALE GENOMIC DNA]</scope>
</reference>
<proteinExistence type="predicted"/>
<evidence type="ECO:0000313" key="4">
    <source>
        <dbReference type="Proteomes" id="UP001642487"/>
    </source>
</evidence>
<dbReference type="Proteomes" id="UP001642487">
    <property type="component" value="Chromosome 2"/>
</dbReference>
<feature type="chain" id="PRO_5045162565" evidence="2">
    <location>
        <begin position="27"/>
        <end position="74"/>
    </location>
</feature>
<feature type="region of interest" description="Disordered" evidence="1">
    <location>
        <begin position="54"/>
        <end position="74"/>
    </location>
</feature>
<gene>
    <name evidence="3" type="ORF">CITCOLO1_LOCUS8054</name>
</gene>
<protein>
    <submittedName>
        <fullName evidence="3">Uncharacterized protein</fullName>
    </submittedName>
</protein>
<evidence type="ECO:0000256" key="2">
    <source>
        <dbReference type="SAM" id="SignalP"/>
    </source>
</evidence>
<organism evidence="3 4">
    <name type="scientific">Citrullus colocynthis</name>
    <name type="common">colocynth</name>
    <dbReference type="NCBI Taxonomy" id="252529"/>
    <lineage>
        <taxon>Eukaryota</taxon>
        <taxon>Viridiplantae</taxon>
        <taxon>Streptophyta</taxon>
        <taxon>Embryophyta</taxon>
        <taxon>Tracheophyta</taxon>
        <taxon>Spermatophyta</taxon>
        <taxon>Magnoliopsida</taxon>
        <taxon>eudicotyledons</taxon>
        <taxon>Gunneridae</taxon>
        <taxon>Pentapetalae</taxon>
        <taxon>rosids</taxon>
        <taxon>fabids</taxon>
        <taxon>Cucurbitales</taxon>
        <taxon>Cucurbitaceae</taxon>
        <taxon>Benincaseae</taxon>
        <taxon>Citrullus</taxon>
    </lineage>
</organism>
<keyword evidence="4" id="KW-1185">Reference proteome</keyword>
<evidence type="ECO:0000313" key="3">
    <source>
        <dbReference type="EMBL" id="CAK9316203.1"/>
    </source>
</evidence>
<sequence>MCNMTHFHLRLVLPIFLLLLLTSATATATAFQPRIPMRKQVIFRPSSPSLHKYTGFEEQKRRVPTGSNPLHNKR</sequence>
<dbReference type="EMBL" id="OZ021736">
    <property type="protein sequence ID" value="CAK9316203.1"/>
    <property type="molecule type" value="Genomic_DNA"/>
</dbReference>
<feature type="signal peptide" evidence="2">
    <location>
        <begin position="1"/>
        <end position="26"/>
    </location>
</feature>
<evidence type="ECO:0000256" key="1">
    <source>
        <dbReference type="SAM" id="MobiDB-lite"/>
    </source>
</evidence>
<name>A0ABP0Y6V7_9ROSI</name>
<keyword evidence="2" id="KW-0732">Signal</keyword>
<accession>A0ABP0Y6V7</accession>